<dbReference type="GeneID" id="19948124"/>
<name>T0QMW0_SAPDV</name>
<dbReference type="OrthoDB" id="78551at2759"/>
<dbReference type="Gene3D" id="2.60.120.200">
    <property type="match status" value="1"/>
</dbReference>
<proteinExistence type="predicted"/>
<dbReference type="RefSeq" id="XP_008611449.1">
    <property type="nucleotide sequence ID" value="XM_008613227.1"/>
</dbReference>
<evidence type="ECO:0000256" key="1">
    <source>
        <dbReference type="SAM" id="MobiDB-lite"/>
    </source>
</evidence>
<protein>
    <recommendedName>
        <fullName evidence="4">LamG-like jellyroll fold domain-containing protein</fullName>
    </recommendedName>
</protein>
<feature type="compositionally biased region" description="Basic and acidic residues" evidence="1">
    <location>
        <begin position="187"/>
        <end position="205"/>
    </location>
</feature>
<dbReference type="Proteomes" id="UP000030762">
    <property type="component" value="Unassembled WGS sequence"/>
</dbReference>
<dbReference type="InterPro" id="IPR013320">
    <property type="entry name" value="ConA-like_dom_sf"/>
</dbReference>
<organism evidence="2 3">
    <name type="scientific">Saprolegnia diclina (strain VS20)</name>
    <dbReference type="NCBI Taxonomy" id="1156394"/>
    <lineage>
        <taxon>Eukaryota</taxon>
        <taxon>Sar</taxon>
        <taxon>Stramenopiles</taxon>
        <taxon>Oomycota</taxon>
        <taxon>Saprolegniomycetes</taxon>
        <taxon>Saprolegniales</taxon>
        <taxon>Saprolegniaceae</taxon>
        <taxon>Saprolegnia</taxon>
    </lineage>
</organism>
<feature type="compositionally biased region" description="Polar residues" evidence="1">
    <location>
        <begin position="82"/>
        <end position="101"/>
    </location>
</feature>
<gene>
    <name evidence="2" type="ORF">SDRG_07397</name>
</gene>
<dbReference type="STRING" id="1156394.T0QMW0"/>
<dbReference type="Pfam" id="PF13385">
    <property type="entry name" value="Laminin_G_3"/>
    <property type="match status" value="1"/>
</dbReference>
<dbReference type="eggNOG" id="ENOG502SFP0">
    <property type="taxonomic scope" value="Eukaryota"/>
</dbReference>
<dbReference type="EMBL" id="JH767152">
    <property type="protein sequence ID" value="EQC35165.1"/>
    <property type="molecule type" value="Genomic_DNA"/>
</dbReference>
<dbReference type="VEuPathDB" id="FungiDB:SDRG_07397"/>
<keyword evidence="3" id="KW-1185">Reference proteome</keyword>
<evidence type="ECO:0000313" key="2">
    <source>
        <dbReference type="EMBL" id="EQC35165.1"/>
    </source>
</evidence>
<sequence>MRPKLLEHPAPSEHERRLRKAYGAPTAFAAFVKKPVRPTSANPIAARLRVECTPTVACERPPSNNEPSSALTLPAPSCTAKAPSSTLNVTSSPPNLLQPPTFSAKKLPPKAPTKLAKSAPPRRPIVHQATKPPATAKPSSSRGVPVRPSAPKRRPRPTSALPHRPSGGVKAASQTTSPIRDALYPRGDVHDKKQLVPERTKEPKAKVARPATAPSRRPRVIEAKRIKPDAASSDDCCLALYGDGAVSWSLPPISSSIRSNICSVSIWLLRAAVPDTFVSSKRHQAAHLNDDGHFVSWSCCGSTNKSIYGCTATSAAAGSETGSGRLVATLSIGNLAIRIAVDGATVNGDECTAFSLPFDHWCHVVLVVEPQALNVYTDGICVDTVYRRHGVPVADTVAAPTLSIGSAMPSTEGLHGLVSQVRVWGRAMNANDVAALHQADYSTASPPVDPTRLLDVSFSTPDHVYDTAQRATRRSLPFTTSGRVAWRQHALPRPLSPAVVYMADFNSTSGCDASRRDGLPFPTLLEQFRTRGSVFELVLEFAVSADDHHRDMPRRMSGSTLMDRIRDIQNLWATFAPTSVLCNPESWRPYPRPNSFEVLCHIGRSGPPQYICLHSQLESQSMPEIAILQRKLQQLLHTESLRAPYETVVQQTLRRMVTLASSQHAETLVALQPPCSIKRLLKYLDGVGCFLDEADVLTLVDALQHFQTLPRAYRAHPPNLYRANQHVPSRAGVYAFPPSQQLQLQVSGLPGFHVACYSFDVCWQLRETLHSSIQRSDDHALQLSSTTTIASTVETIDLKMVSLHPHVHAMLFLVQTTATTGHKPLVVKWVSVDGAHGPCSNLCAHFCVTAPPIASALALCALRRCKTTFEWQLVALGDALSPSLTLLQSMRALIQAKLALTYTLRIQHATAEHKYVEYARRLEKHLQAQYETLTIARVPALPISATQPGVRILLESSSDPAILLFQQSLQDQTPLPALRQIQEKLRDTIESHGWYMPLRSSPIKQKASPLPSKTAVSTSLLFLDAETSHPISNVQISYEALVGSVLQYKPPIATQLPVSIVVRLQQKAHFVQERRREQAQHALAAALVERVIQVAMARAVQHHVRILRKDQQLVAAIMLLRRAMRRRFWTIQQAILVKVQQWKREAVQLPTHRIVRQYNITSPRLELSSSEKDVLLQGLAIPSFTQNTLATPTRPHVNEDWVDDWRVIAEQLQLKERANHSSSQGLWPLPPVRLQPETMYTFRATHPAYEALTVQCTLYPFRTPRPLPVRLVPKRHPVRFQLQTVEASHLCLRDVPIEIIASASCGARRHVVNTDGRGQASIALLRGAYSVHVLSKLPTRGITSKYVPLQIETDGKETRLVLLPIERHPMPVRCHAVCIDTGHLVEHVCVDISDASGPVAQLAPSGRLPLGPYMARANVPGYFEDAHPVYIPLAASPGTMTILPLFLCPHVRFPDELWIVLQASTSNALVLHADATDGYGVVQTASYLREATQWCECKLLQHAPDEAQVMRITTTPKMQLDVHVRWTQRTYVDSDVHASVRVYGIHGLVQHHTKVVDSFHALAPTGWHACTLASPN</sequence>
<feature type="compositionally biased region" description="Low complexity" evidence="1">
    <location>
        <begin position="138"/>
        <end position="149"/>
    </location>
</feature>
<accession>T0QMW0</accession>
<dbReference type="InParanoid" id="T0QMW0"/>
<reference evidence="2 3" key="1">
    <citation type="submission" date="2012-04" db="EMBL/GenBank/DDBJ databases">
        <title>The Genome Sequence of Saprolegnia declina VS20.</title>
        <authorList>
            <consortium name="The Broad Institute Genome Sequencing Platform"/>
            <person name="Russ C."/>
            <person name="Nusbaum C."/>
            <person name="Tyler B."/>
            <person name="van West P."/>
            <person name="Dieguez-Uribeondo J."/>
            <person name="de Bruijn I."/>
            <person name="Tripathy S."/>
            <person name="Jiang R."/>
            <person name="Young S.K."/>
            <person name="Zeng Q."/>
            <person name="Gargeya S."/>
            <person name="Fitzgerald M."/>
            <person name="Haas B."/>
            <person name="Abouelleil A."/>
            <person name="Alvarado L."/>
            <person name="Arachchi H.M."/>
            <person name="Berlin A."/>
            <person name="Chapman S.B."/>
            <person name="Goldberg J."/>
            <person name="Griggs A."/>
            <person name="Gujja S."/>
            <person name="Hansen M."/>
            <person name="Howarth C."/>
            <person name="Imamovic A."/>
            <person name="Larimer J."/>
            <person name="McCowen C."/>
            <person name="Montmayeur A."/>
            <person name="Murphy C."/>
            <person name="Neiman D."/>
            <person name="Pearson M."/>
            <person name="Priest M."/>
            <person name="Roberts A."/>
            <person name="Saif S."/>
            <person name="Shea T."/>
            <person name="Sisk P."/>
            <person name="Sykes S."/>
            <person name="Wortman J."/>
            <person name="Nusbaum C."/>
            <person name="Birren B."/>
        </authorList>
    </citation>
    <scope>NUCLEOTIDE SEQUENCE [LARGE SCALE GENOMIC DNA]</scope>
    <source>
        <strain evidence="2 3">VS20</strain>
    </source>
</reference>
<dbReference type="SUPFAM" id="SSF49899">
    <property type="entry name" value="Concanavalin A-like lectins/glucanases"/>
    <property type="match status" value="1"/>
</dbReference>
<evidence type="ECO:0008006" key="4">
    <source>
        <dbReference type="Google" id="ProtNLM"/>
    </source>
</evidence>
<evidence type="ECO:0000313" key="3">
    <source>
        <dbReference type="Proteomes" id="UP000030762"/>
    </source>
</evidence>
<feature type="compositionally biased region" description="Polar residues" evidence="1">
    <location>
        <begin position="62"/>
        <end position="71"/>
    </location>
</feature>
<feature type="region of interest" description="Disordered" evidence="1">
    <location>
        <begin position="57"/>
        <end position="217"/>
    </location>
</feature>